<dbReference type="SUPFAM" id="SSF48452">
    <property type="entry name" value="TPR-like"/>
    <property type="match status" value="1"/>
</dbReference>
<dbReference type="EC" id="5.2.1.8" evidence="3"/>
<evidence type="ECO:0000256" key="2">
    <source>
        <dbReference type="ARBA" id="ARBA00022803"/>
    </source>
</evidence>
<feature type="region of interest" description="Disordered" evidence="4">
    <location>
        <begin position="279"/>
        <end position="303"/>
    </location>
</feature>
<proteinExistence type="predicted"/>
<dbReference type="STRING" id="1344416.A0A139AMR0"/>
<dbReference type="InterPro" id="IPR050754">
    <property type="entry name" value="FKBP4/5/8-like"/>
</dbReference>
<protein>
    <recommendedName>
        <fullName evidence="3">peptidylprolyl isomerase</fullName>
        <ecNumber evidence="3">5.2.1.8</ecNumber>
    </recommendedName>
</protein>
<feature type="domain" description="PPIase FKBP-type" evidence="5">
    <location>
        <begin position="128"/>
        <end position="217"/>
    </location>
</feature>
<feature type="region of interest" description="Disordered" evidence="4">
    <location>
        <begin position="48"/>
        <end position="93"/>
    </location>
</feature>
<keyword evidence="1" id="KW-0677">Repeat</keyword>
<dbReference type="Gene3D" id="1.25.40.10">
    <property type="entry name" value="Tetratricopeptide repeat domain"/>
    <property type="match status" value="1"/>
</dbReference>
<accession>A0A139AMR0</accession>
<evidence type="ECO:0000256" key="4">
    <source>
        <dbReference type="SAM" id="MobiDB-lite"/>
    </source>
</evidence>
<keyword evidence="3" id="KW-0413">Isomerase</keyword>
<keyword evidence="3" id="KW-0697">Rotamase</keyword>
<evidence type="ECO:0000313" key="6">
    <source>
        <dbReference type="EMBL" id="KXS18056.1"/>
    </source>
</evidence>
<dbReference type="InterPro" id="IPR046357">
    <property type="entry name" value="PPIase_dom_sf"/>
</dbReference>
<dbReference type="EMBL" id="KQ965744">
    <property type="protein sequence ID" value="KXS18056.1"/>
    <property type="molecule type" value="Genomic_DNA"/>
</dbReference>
<dbReference type="InterPro" id="IPR011990">
    <property type="entry name" value="TPR-like_helical_dom_sf"/>
</dbReference>
<gene>
    <name evidence="6" type="ORF">M427DRAFT_54263</name>
</gene>
<dbReference type="GO" id="GO:0003755">
    <property type="term" value="F:peptidyl-prolyl cis-trans isomerase activity"/>
    <property type="evidence" value="ECO:0007669"/>
    <property type="project" value="UniProtKB-KW"/>
</dbReference>
<name>A0A139AMR0_GONPJ</name>
<dbReference type="SUPFAM" id="SSF54534">
    <property type="entry name" value="FKBP-like"/>
    <property type="match status" value="2"/>
</dbReference>
<feature type="compositionally biased region" description="Basic and acidic residues" evidence="4">
    <location>
        <begin position="641"/>
        <end position="660"/>
    </location>
</feature>
<dbReference type="PANTHER" id="PTHR46512">
    <property type="entry name" value="PEPTIDYLPROLYL ISOMERASE"/>
    <property type="match status" value="1"/>
</dbReference>
<evidence type="ECO:0000256" key="3">
    <source>
        <dbReference type="PROSITE-ProRule" id="PRU00277"/>
    </source>
</evidence>
<dbReference type="Proteomes" id="UP000070544">
    <property type="component" value="Unassembled WGS sequence"/>
</dbReference>
<dbReference type="OrthoDB" id="1902587at2759"/>
<evidence type="ECO:0000256" key="1">
    <source>
        <dbReference type="ARBA" id="ARBA00022737"/>
    </source>
</evidence>
<dbReference type="Gene3D" id="3.10.50.40">
    <property type="match status" value="3"/>
</dbReference>
<evidence type="ECO:0000259" key="5">
    <source>
        <dbReference type="PROSITE" id="PS50059"/>
    </source>
</evidence>
<organism evidence="6 7">
    <name type="scientific">Gonapodya prolifera (strain JEL478)</name>
    <name type="common">Monoblepharis prolifera</name>
    <dbReference type="NCBI Taxonomy" id="1344416"/>
    <lineage>
        <taxon>Eukaryota</taxon>
        <taxon>Fungi</taxon>
        <taxon>Fungi incertae sedis</taxon>
        <taxon>Chytridiomycota</taxon>
        <taxon>Chytridiomycota incertae sedis</taxon>
        <taxon>Monoblepharidomycetes</taxon>
        <taxon>Monoblepharidales</taxon>
        <taxon>Gonapodyaceae</taxon>
        <taxon>Gonapodya</taxon>
    </lineage>
</organism>
<dbReference type="AlphaFoldDB" id="A0A139AMR0"/>
<feature type="compositionally biased region" description="Acidic residues" evidence="4">
    <location>
        <begin position="75"/>
        <end position="93"/>
    </location>
</feature>
<dbReference type="OMA" id="FGAEGNE"/>
<feature type="compositionally biased region" description="Pro residues" evidence="4">
    <location>
        <begin position="285"/>
        <end position="302"/>
    </location>
</feature>
<feature type="domain" description="PPIase FKBP-type" evidence="5">
    <location>
        <begin position="248"/>
        <end position="351"/>
    </location>
</feature>
<feature type="region of interest" description="Disordered" evidence="4">
    <location>
        <begin position="641"/>
        <end position="662"/>
    </location>
</feature>
<sequence length="686" mass="76169">MDIEAIKNTPVPEAARKKQWTTNVERIDNLDDEIAQSEQEEALVREARRQDAMQTMQRVAADGADPRKDGPTYPEPDDIADIPDTKDEDDDLPPLDAVLEEGDDLLIAPGVNKKLLKKGQGWTNPQEGDEAYVTYVGRLAKSGTEFDRHEDREKPFSFIVGHGTVIHGWDIVLPTMKPHERALVTIAPEYAYGEDGIPPTIPPNAVLEFEIELIGYRASTSLDPSNTVRLYKTHESSTPGAHKLAKPGWECAVRYTATFTSSSTPFDYSSSHSGSPRSDLFTFTIPPPNSSPSSPPPTPDLPPLLAAAVLRLRQSESGRYTVPPELARGCLGVPEGVAEEFVYEVEVVEVREIVDLEGGKIRKKIIADGTGYHTPKDGTSVHLTVSITSRTNPALPPLVLGTDMDPFSYVLGSGLFPESVEVVLPTMLKGSRVVISAGSEFGFTPTGAKSVGWNGGESEDMDFDVTLFDWDWGKDAWDLTSPERVALAARLKMWGNEMWKLGRYRWAGRKWEAARDAMRYKIEMTPEDEVVERDVEVSVRLNLTNWYVRDGKWSKVLEEADKVLALAPTNVKALYRRAQSLAHAGRVDDAYEALTSAMCEDSKDGKEKGKFEAELKGLMSEVQKRRRKAAEKEKTVYRNMFKERERTKEKAATNGPEEKPAQTVAVQEKVRVAKLSTVMCFCVHTA</sequence>
<reference evidence="6 7" key="1">
    <citation type="journal article" date="2015" name="Genome Biol. Evol.">
        <title>Phylogenomic analyses indicate that early fungi evolved digesting cell walls of algal ancestors of land plants.</title>
        <authorList>
            <person name="Chang Y."/>
            <person name="Wang S."/>
            <person name="Sekimoto S."/>
            <person name="Aerts A.L."/>
            <person name="Choi C."/>
            <person name="Clum A."/>
            <person name="LaButti K.M."/>
            <person name="Lindquist E.A."/>
            <person name="Yee Ngan C."/>
            <person name="Ohm R.A."/>
            <person name="Salamov A.A."/>
            <person name="Grigoriev I.V."/>
            <person name="Spatafora J.W."/>
            <person name="Berbee M.L."/>
        </authorList>
    </citation>
    <scope>NUCLEOTIDE SEQUENCE [LARGE SCALE GENOMIC DNA]</scope>
    <source>
        <strain evidence="6 7">JEL478</strain>
    </source>
</reference>
<evidence type="ECO:0000313" key="7">
    <source>
        <dbReference type="Proteomes" id="UP000070544"/>
    </source>
</evidence>
<comment type="catalytic activity">
    <reaction evidence="3">
        <text>[protein]-peptidylproline (omega=180) = [protein]-peptidylproline (omega=0)</text>
        <dbReference type="Rhea" id="RHEA:16237"/>
        <dbReference type="Rhea" id="RHEA-COMP:10747"/>
        <dbReference type="Rhea" id="RHEA-COMP:10748"/>
        <dbReference type="ChEBI" id="CHEBI:83833"/>
        <dbReference type="ChEBI" id="CHEBI:83834"/>
        <dbReference type="EC" id="5.2.1.8"/>
    </reaction>
</comment>
<keyword evidence="7" id="KW-1185">Reference proteome</keyword>
<keyword evidence="2" id="KW-0802">TPR repeat</keyword>
<dbReference type="Pfam" id="PF00254">
    <property type="entry name" value="FKBP_C"/>
    <property type="match status" value="1"/>
</dbReference>
<dbReference type="PROSITE" id="PS50059">
    <property type="entry name" value="FKBP_PPIASE"/>
    <property type="match status" value="2"/>
</dbReference>
<dbReference type="InterPro" id="IPR001179">
    <property type="entry name" value="PPIase_FKBP_dom"/>
</dbReference>